<name>A0A7S3M7Z3_9STRA</name>
<evidence type="ECO:0000313" key="3">
    <source>
        <dbReference type="EMBL" id="CAE0288288.1"/>
    </source>
</evidence>
<feature type="region of interest" description="Disordered" evidence="1">
    <location>
        <begin position="74"/>
        <end position="113"/>
    </location>
</feature>
<organism evidence="2">
    <name type="scientific">Spumella elongata</name>
    <dbReference type="NCBI Taxonomy" id="89044"/>
    <lineage>
        <taxon>Eukaryota</taxon>
        <taxon>Sar</taxon>
        <taxon>Stramenopiles</taxon>
        <taxon>Ochrophyta</taxon>
        <taxon>Chrysophyceae</taxon>
        <taxon>Chromulinales</taxon>
        <taxon>Chromulinaceae</taxon>
        <taxon>Spumella</taxon>
    </lineage>
</organism>
<sequence length="113" mass="11847">MGAASSIQPEIFTLAKDEYEAKKGEGLTDEQLFDHMKTFISDKTAEMDKKLPEEAVAPVEAAVEAAVETTAETTVEATAENTSAVETADAPPSMDLENIVPTAGDEKGGTRGG</sequence>
<evidence type="ECO:0000313" key="2">
    <source>
        <dbReference type="EMBL" id="CAE0288285.1"/>
    </source>
</evidence>
<feature type="compositionally biased region" description="Basic and acidic residues" evidence="1">
    <location>
        <begin position="104"/>
        <end position="113"/>
    </location>
</feature>
<evidence type="ECO:0000256" key="1">
    <source>
        <dbReference type="SAM" id="MobiDB-lite"/>
    </source>
</evidence>
<feature type="compositionally biased region" description="Low complexity" evidence="1">
    <location>
        <begin position="74"/>
        <end position="88"/>
    </location>
</feature>
<reference evidence="2" key="1">
    <citation type="submission" date="2021-01" db="EMBL/GenBank/DDBJ databases">
        <authorList>
            <person name="Corre E."/>
            <person name="Pelletier E."/>
            <person name="Niang G."/>
            <person name="Scheremetjew M."/>
            <person name="Finn R."/>
            <person name="Kale V."/>
            <person name="Holt S."/>
            <person name="Cochrane G."/>
            <person name="Meng A."/>
            <person name="Brown T."/>
            <person name="Cohen L."/>
        </authorList>
    </citation>
    <scope>NUCLEOTIDE SEQUENCE</scope>
    <source>
        <strain evidence="2">CCAP 955/1</strain>
    </source>
</reference>
<protein>
    <submittedName>
        <fullName evidence="2">Uncharacterized protein</fullName>
    </submittedName>
</protein>
<accession>A0A7S3M7Z3</accession>
<dbReference type="AlphaFoldDB" id="A0A7S3M7Z3"/>
<gene>
    <name evidence="2" type="ORF">SELO1098_LOCUS17128</name>
    <name evidence="3" type="ORF">SELO1098_LOCUS17131</name>
</gene>
<proteinExistence type="predicted"/>
<dbReference type="EMBL" id="HBIC01033627">
    <property type="protein sequence ID" value="CAE0288288.1"/>
    <property type="molecule type" value="Transcribed_RNA"/>
</dbReference>
<dbReference type="EMBL" id="HBIC01033623">
    <property type="protein sequence ID" value="CAE0288285.1"/>
    <property type="molecule type" value="Transcribed_RNA"/>
</dbReference>